<evidence type="ECO:0000256" key="8">
    <source>
        <dbReference type="PROSITE-ProRule" id="PRU00108"/>
    </source>
</evidence>
<dbReference type="GO" id="GO:0005634">
    <property type="term" value="C:nucleus"/>
    <property type="evidence" value="ECO:0007669"/>
    <property type="project" value="UniProtKB-SubCell"/>
</dbReference>
<dbReference type="InterPro" id="IPR009057">
    <property type="entry name" value="Homeodomain-like_sf"/>
</dbReference>
<evidence type="ECO:0000256" key="7">
    <source>
        <dbReference type="ARBA" id="ARBA00023242"/>
    </source>
</evidence>
<dbReference type="GO" id="GO:0045944">
    <property type="term" value="P:positive regulation of transcription by RNA polymerase II"/>
    <property type="evidence" value="ECO:0007669"/>
    <property type="project" value="InterPro"/>
</dbReference>
<keyword evidence="14" id="KW-1185">Reference proteome</keyword>
<organism evidence="13 14">
    <name type="scientific">Exaiptasia diaphana</name>
    <name type="common">Tropical sea anemone</name>
    <name type="synonym">Aiptasia pulchella</name>
    <dbReference type="NCBI Taxonomy" id="2652724"/>
    <lineage>
        <taxon>Eukaryota</taxon>
        <taxon>Metazoa</taxon>
        <taxon>Cnidaria</taxon>
        <taxon>Anthozoa</taxon>
        <taxon>Hexacorallia</taxon>
        <taxon>Actiniaria</taxon>
        <taxon>Aiptasiidae</taxon>
        <taxon>Exaiptasia</taxon>
    </lineage>
</organism>
<keyword evidence="6" id="KW-0804">Transcription</keyword>
<sequence>MIRPKSEEREPKKSSQEMKEEVSPAKAQNHHSIDAILGRPQAKHQIQKPGAHQDASDDEEDHISDTELSSSETKSDDNGGESPSKKKLRRNRTTFTTYQLHELEQAFEKSHYPDVYTREELALKISLPEVRVQVWFQNRRAKWRRQEKMEMASLQDLPSPSLTRTSSGYGSLSFSDMWKGTLPFVSSAYGSLYPSAGSGSPTAIGYLTPYGPSALAAYSSYLPPIGCPSALSELSLSAVSPSSSTSSSSPTEESRSSSIATLRYKAKEHLETIRKTTSSTLSPPASSVEIAN</sequence>
<dbReference type="PROSITE" id="PS50071">
    <property type="entry name" value="HOMEOBOX_2"/>
    <property type="match status" value="1"/>
</dbReference>
<dbReference type="PANTHER" id="PTHR46271">
    <property type="entry name" value="HOMEOBOX PROTEIN, PUTATIVE-RELATED"/>
    <property type="match status" value="1"/>
</dbReference>
<dbReference type="GO" id="GO:0000978">
    <property type="term" value="F:RNA polymerase II cis-regulatory region sequence-specific DNA binding"/>
    <property type="evidence" value="ECO:0007669"/>
    <property type="project" value="TreeGrafter"/>
</dbReference>
<keyword evidence="7 8" id="KW-0539">Nucleus</keyword>
<dbReference type="InterPro" id="IPR003654">
    <property type="entry name" value="OAR_dom"/>
</dbReference>
<dbReference type="InterPro" id="IPR043562">
    <property type="entry name" value="RAX/RAX2"/>
</dbReference>
<feature type="compositionally biased region" description="Low complexity" evidence="10">
    <location>
        <begin position="276"/>
        <end position="292"/>
    </location>
</feature>
<feature type="DNA-binding region" description="Homeobox" evidence="8">
    <location>
        <begin position="88"/>
        <end position="147"/>
    </location>
</feature>
<evidence type="ECO:0000256" key="4">
    <source>
        <dbReference type="ARBA" id="ARBA00023125"/>
    </source>
</evidence>
<dbReference type="Pfam" id="PF03826">
    <property type="entry name" value="OAR"/>
    <property type="match status" value="1"/>
</dbReference>
<evidence type="ECO:0000256" key="9">
    <source>
        <dbReference type="RuleBase" id="RU000682"/>
    </source>
</evidence>
<comment type="similarity">
    <text evidence="2">Belongs to the paired homeobox family. Bicoid subfamily.</text>
</comment>
<feature type="region of interest" description="Disordered" evidence="10">
    <location>
        <begin position="240"/>
        <end position="261"/>
    </location>
</feature>
<dbReference type="GeneID" id="110252002"/>
<dbReference type="FunFam" id="1.10.10.60:FF:000071">
    <property type="entry name" value="Retinal homeobox gene 2"/>
    <property type="match status" value="1"/>
</dbReference>
<keyword evidence="4 8" id="KW-0238">DNA-binding</keyword>
<feature type="domain" description="OAR" evidence="12">
    <location>
        <begin position="257"/>
        <end position="270"/>
    </location>
</feature>
<dbReference type="KEGG" id="epa:110252002"/>
<feature type="compositionally biased region" description="Low complexity" evidence="10">
    <location>
        <begin position="240"/>
        <end position="251"/>
    </location>
</feature>
<keyword evidence="5 8" id="KW-0371">Homeobox</keyword>
<dbReference type="PROSITE" id="PS50803">
    <property type="entry name" value="OAR"/>
    <property type="match status" value="1"/>
</dbReference>
<evidence type="ECO:0000256" key="3">
    <source>
        <dbReference type="ARBA" id="ARBA00023015"/>
    </source>
</evidence>
<dbReference type="Pfam" id="PF00046">
    <property type="entry name" value="Homeodomain"/>
    <property type="match status" value="1"/>
</dbReference>
<evidence type="ECO:0000259" key="12">
    <source>
        <dbReference type="PROSITE" id="PS50803"/>
    </source>
</evidence>
<comment type="subcellular location">
    <subcellularLocation>
        <location evidence="1 8 9">Nucleus</location>
    </subcellularLocation>
</comment>
<evidence type="ECO:0000256" key="2">
    <source>
        <dbReference type="ARBA" id="ARBA00006503"/>
    </source>
</evidence>
<evidence type="ECO:0000256" key="5">
    <source>
        <dbReference type="ARBA" id="ARBA00023155"/>
    </source>
</evidence>
<evidence type="ECO:0000313" key="14">
    <source>
        <dbReference type="Proteomes" id="UP000887567"/>
    </source>
</evidence>
<dbReference type="OrthoDB" id="6159439at2759"/>
<keyword evidence="3" id="KW-0805">Transcription regulation</keyword>
<dbReference type="Gene3D" id="1.10.10.60">
    <property type="entry name" value="Homeodomain-like"/>
    <property type="match status" value="1"/>
</dbReference>
<feature type="region of interest" description="Disordered" evidence="10">
    <location>
        <begin position="1"/>
        <end position="92"/>
    </location>
</feature>
<name>A0A913Y4S6_EXADI</name>
<feature type="region of interest" description="Disordered" evidence="10">
    <location>
        <begin position="273"/>
        <end position="292"/>
    </location>
</feature>
<evidence type="ECO:0000256" key="1">
    <source>
        <dbReference type="ARBA" id="ARBA00004123"/>
    </source>
</evidence>
<dbReference type="InterPro" id="IPR001356">
    <property type="entry name" value="HD"/>
</dbReference>
<reference evidence="13" key="1">
    <citation type="submission" date="2022-11" db="UniProtKB">
        <authorList>
            <consortium name="EnsemblMetazoa"/>
        </authorList>
    </citation>
    <scope>IDENTIFICATION</scope>
</reference>
<feature type="compositionally biased region" description="Basic and acidic residues" evidence="10">
    <location>
        <begin position="1"/>
        <end position="23"/>
    </location>
</feature>
<dbReference type="RefSeq" id="XP_020914417.1">
    <property type="nucleotide sequence ID" value="XM_021058758.2"/>
</dbReference>
<evidence type="ECO:0000313" key="13">
    <source>
        <dbReference type="EnsemblMetazoa" id="XP_020914417.1"/>
    </source>
</evidence>
<dbReference type="CDD" id="cd00086">
    <property type="entry name" value="homeodomain"/>
    <property type="match status" value="1"/>
</dbReference>
<dbReference type="GO" id="GO:0000981">
    <property type="term" value="F:DNA-binding transcription factor activity, RNA polymerase II-specific"/>
    <property type="evidence" value="ECO:0007669"/>
    <property type="project" value="InterPro"/>
</dbReference>
<dbReference type="SMART" id="SM00389">
    <property type="entry name" value="HOX"/>
    <property type="match status" value="1"/>
</dbReference>
<dbReference type="Proteomes" id="UP000887567">
    <property type="component" value="Unplaced"/>
</dbReference>
<dbReference type="SUPFAM" id="SSF46689">
    <property type="entry name" value="Homeodomain-like"/>
    <property type="match status" value="1"/>
</dbReference>
<evidence type="ECO:0000259" key="11">
    <source>
        <dbReference type="PROSITE" id="PS50071"/>
    </source>
</evidence>
<evidence type="ECO:0000256" key="6">
    <source>
        <dbReference type="ARBA" id="ARBA00023163"/>
    </source>
</evidence>
<protein>
    <submittedName>
        <fullName evidence="13">Uncharacterized protein</fullName>
    </submittedName>
</protein>
<dbReference type="OMA" id="MIDWSHI"/>
<dbReference type="EnsemblMetazoa" id="XM_021058758.2">
    <property type="protein sequence ID" value="XP_020914417.1"/>
    <property type="gene ID" value="LOC110252002"/>
</dbReference>
<feature type="domain" description="Homeobox" evidence="11">
    <location>
        <begin position="86"/>
        <end position="146"/>
    </location>
</feature>
<dbReference type="PANTHER" id="PTHR46271:SF4">
    <property type="entry name" value="HOMEOBOX PROTEIN, PUTATIVE-RELATED"/>
    <property type="match status" value="1"/>
</dbReference>
<dbReference type="AlphaFoldDB" id="A0A913Y4S6"/>
<accession>A0A913Y4S6</accession>
<dbReference type="PROSITE" id="PS00027">
    <property type="entry name" value="HOMEOBOX_1"/>
    <property type="match status" value="1"/>
</dbReference>
<proteinExistence type="inferred from homology"/>
<evidence type="ECO:0000256" key="10">
    <source>
        <dbReference type="SAM" id="MobiDB-lite"/>
    </source>
</evidence>
<dbReference type="InterPro" id="IPR017970">
    <property type="entry name" value="Homeobox_CS"/>
</dbReference>